<dbReference type="EMBL" id="FUWU01000073">
    <property type="protein sequence ID" value="SKA14893.1"/>
    <property type="molecule type" value="Genomic_DNA"/>
</dbReference>
<evidence type="ECO:0000256" key="1">
    <source>
        <dbReference type="SAM" id="Phobius"/>
    </source>
</evidence>
<dbReference type="Proteomes" id="UP000190449">
    <property type="component" value="Unassembled WGS sequence"/>
</dbReference>
<proteinExistence type="predicted"/>
<sequence>MGIQPGNFNEAQQRRQLLNYYESRRERIFSERNWFQQNTGVCLNVKKTKIIFIFTDCFITVVITLPFSRILYSHYLIDSAENINSFIQFYAFIF</sequence>
<name>A0A1T4RG26_9BACT</name>
<reference evidence="2 3" key="1">
    <citation type="submission" date="2017-02" db="EMBL/GenBank/DDBJ databases">
        <authorList>
            <person name="Peterson S.W."/>
        </authorList>
    </citation>
    <scope>NUCLEOTIDE SEQUENCE [LARGE SCALE GENOMIC DNA]</scope>
    <source>
        <strain evidence="2 3">ATCC 43854</strain>
    </source>
</reference>
<feature type="transmembrane region" description="Helical" evidence="1">
    <location>
        <begin position="50"/>
        <end position="72"/>
    </location>
</feature>
<dbReference type="AlphaFoldDB" id="A0A1T4RG26"/>
<gene>
    <name evidence="2" type="ORF">SAMN02745108_02698</name>
</gene>
<accession>A0A1T4RG26</accession>
<protein>
    <submittedName>
        <fullName evidence="2">Uncharacterized protein</fullName>
    </submittedName>
</protein>
<evidence type="ECO:0000313" key="2">
    <source>
        <dbReference type="EMBL" id="SKA14893.1"/>
    </source>
</evidence>
<organism evidence="2 3">
    <name type="scientific">Fibrobacter intestinalis</name>
    <dbReference type="NCBI Taxonomy" id="28122"/>
    <lineage>
        <taxon>Bacteria</taxon>
        <taxon>Pseudomonadati</taxon>
        <taxon>Fibrobacterota</taxon>
        <taxon>Fibrobacteria</taxon>
        <taxon>Fibrobacterales</taxon>
        <taxon>Fibrobacteraceae</taxon>
        <taxon>Fibrobacter</taxon>
    </lineage>
</organism>
<keyword evidence="1" id="KW-1133">Transmembrane helix</keyword>
<keyword evidence="1" id="KW-0472">Membrane</keyword>
<dbReference type="STRING" id="28122.SAMN02745108_02698"/>
<keyword evidence="1" id="KW-0812">Transmembrane</keyword>
<evidence type="ECO:0000313" key="3">
    <source>
        <dbReference type="Proteomes" id="UP000190449"/>
    </source>
</evidence>